<keyword evidence="3" id="KW-1185">Reference proteome</keyword>
<evidence type="ECO:0000313" key="3">
    <source>
        <dbReference type="Proteomes" id="UP000036681"/>
    </source>
</evidence>
<feature type="compositionally biased region" description="Pro residues" evidence="1">
    <location>
        <begin position="112"/>
        <end position="126"/>
    </location>
</feature>
<reference evidence="4" key="1">
    <citation type="submission" date="2017-02" db="UniProtKB">
        <authorList>
            <consortium name="WormBaseParasite"/>
        </authorList>
    </citation>
    <scope>IDENTIFICATION</scope>
</reference>
<feature type="region of interest" description="Disordered" evidence="1">
    <location>
        <begin position="71"/>
        <end position="134"/>
    </location>
</feature>
<dbReference type="Proteomes" id="UP000036681">
    <property type="component" value="Unplaced"/>
</dbReference>
<keyword evidence="2" id="KW-0732">Signal</keyword>
<feature type="signal peptide" evidence="2">
    <location>
        <begin position="1"/>
        <end position="16"/>
    </location>
</feature>
<name>A0A0M3HW81_ASCLU</name>
<sequence length="134" mass="14197">MKIALLIVVLIGASQAFFFPTTNQGCGCPLQSPPPPCTCPPPQPNCFGCGFKPLDNLFAFPMPSFTFPTLPPMQPSYQTGPESAYNIPPSIFDSHQSPLPSAQSAPPLHQTPVPPAAAEPETPTPMTPENVNVP</sequence>
<accession>A0A0M3HW81</accession>
<dbReference type="AlphaFoldDB" id="A0A0M3HW81"/>
<protein>
    <submittedName>
        <fullName evidence="4">Vegetative cell wall protein gp1-like</fullName>
    </submittedName>
</protein>
<evidence type="ECO:0000256" key="1">
    <source>
        <dbReference type="SAM" id="MobiDB-lite"/>
    </source>
</evidence>
<feature type="chain" id="PRO_5005656418" evidence="2">
    <location>
        <begin position="17"/>
        <end position="134"/>
    </location>
</feature>
<evidence type="ECO:0000313" key="4">
    <source>
        <dbReference type="WBParaSite" id="ALUE_0000735801-mRNA-1"/>
    </source>
</evidence>
<proteinExistence type="predicted"/>
<organism evidence="3 4">
    <name type="scientific">Ascaris lumbricoides</name>
    <name type="common">Giant roundworm</name>
    <dbReference type="NCBI Taxonomy" id="6252"/>
    <lineage>
        <taxon>Eukaryota</taxon>
        <taxon>Metazoa</taxon>
        <taxon>Ecdysozoa</taxon>
        <taxon>Nematoda</taxon>
        <taxon>Chromadorea</taxon>
        <taxon>Rhabditida</taxon>
        <taxon>Spirurina</taxon>
        <taxon>Ascaridomorpha</taxon>
        <taxon>Ascaridoidea</taxon>
        <taxon>Ascarididae</taxon>
        <taxon>Ascaris</taxon>
    </lineage>
</organism>
<evidence type="ECO:0000256" key="2">
    <source>
        <dbReference type="SAM" id="SignalP"/>
    </source>
</evidence>
<feature type="compositionally biased region" description="Low complexity" evidence="1">
    <location>
        <begin position="94"/>
        <end position="108"/>
    </location>
</feature>
<dbReference type="WBParaSite" id="ALUE_0000735801-mRNA-1">
    <property type="protein sequence ID" value="ALUE_0000735801-mRNA-1"/>
    <property type="gene ID" value="ALUE_0000735801"/>
</dbReference>